<dbReference type="Gene3D" id="3.90.400.10">
    <property type="entry name" value="Oligo-1,6-glucosidase, Domain 2"/>
    <property type="match status" value="1"/>
</dbReference>
<reference evidence="5 6" key="1">
    <citation type="journal article" date="2011" name="J. Bacteriol.">
        <title>Draft genome sequence of Caloramator australicus strain RC3T, a thermoanaerobe from the Great Artesian Basin of Australia.</title>
        <authorList>
            <person name="Ogg C.D."/>
            <person name="Patel B.K.C."/>
        </authorList>
    </citation>
    <scope>NUCLEOTIDE SEQUENCE [LARGE SCALE GENOMIC DNA]</scope>
    <source>
        <strain evidence="5 6">RC3</strain>
    </source>
</reference>
<dbReference type="GO" id="GO:0004556">
    <property type="term" value="F:alpha-amylase activity"/>
    <property type="evidence" value="ECO:0007669"/>
    <property type="project" value="UniProtKB-EC"/>
</dbReference>
<dbReference type="Pfam" id="PF23915">
    <property type="entry name" value="SusG_C"/>
    <property type="match status" value="1"/>
</dbReference>
<dbReference type="CDD" id="cd11316">
    <property type="entry name" value="AmyAc_bac2_AmyA"/>
    <property type="match status" value="1"/>
</dbReference>
<dbReference type="OrthoDB" id="9805159at2"/>
<comment type="caution">
    <text evidence="5">The sequence shown here is derived from an EMBL/GenBank/DDBJ whole genome shotgun (WGS) entry which is preliminary data.</text>
</comment>
<dbReference type="SUPFAM" id="SSF51011">
    <property type="entry name" value="Glycosyl hydrolase domain"/>
    <property type="match status" value="1"/>
</dbReference>
<comment type="similarity">
    <text evidence="1">Belongs to the glycosyl hydrolase 13 family.</text>
</comment>
<dbReference type="InterPro" id="IPR045857">
    <property type="entry name" value="O16G_dom_2"/>
</dbReference>
<dbReference type="PANTHER" id="PTHR10357">
    <property type="entry name" value="ALPHA-AMYLASE FAMILY MEMBER"/>
    <property type="match status" value="1"/>
</dbReference>
<evidence type="ECO:0000259" key="4">
    <source>
        <dbReference type="SMART" id="SM00642"/>
    </source>
</evidence>
<proteinExistence type="inferred from homology"/>
<dbReference type="Gene3D" id="3.20.20.80">
    <property type="entry name" value="Glycosidases"/>
    <property type="match status" value="1"/>
</dbReference>
<keyword evidence="2 5" id="KW-0378">Hydrolase</keyword>
<evidence type="ECO:0000256" key="3">
    <source>
        <dbReference type="ARBA" id="ARBA00023295"/>
    </source>
</evidence>
<dbReference type="AlphaFoldDB" id="I7LG78"/>
<dbReference type="EC" id="3.2.1.1" evidence="5"/>
<dbReference type="PANTHER" id="PTHR10357:SF179">
    <property type="entry name" value="NEUTRAL AND BASIC AMINO ACID TRANSPORT PROTEIN RBAT"/>
    <property type="match status" value="1"/>
</dbReference>
<keyword evidence="3 5" id="KW-0326">Glycosidase</keyword>
<keyword evidence="6" id="KW-1185">Reference proteome</keyword>
<dbReference type="STRING" id="857293.CAAU_0986"/>
<dbReference type="InterPro" id="IPR056300">
    <property type="entry name" value="SusG-like_C"/>
</dbReference>
<evidence type="ECO:0000256" key="2">
    <source>
        <dbReference type="ARBA" id="ARBA00022801"/>
    </source>
</evidence>
<gene>
    <name evidence="5" type="ORF">CAAU_0986</name>
</gene>
<evidence type="ECO:0000313" key="6">
    <source>
        <dbReference type="Proteomes" id="UP000007652"/>
    </source>
</evidence>
<dbReference type="InterPro" id="IPR013780">
    <property type="entry name" value="Glyco_hydro_b"/>
</dbReference>
<dbReference type="EMBL" id="CAKP01000051">
    <property type="protein sequence ID" value="CCJ33070.1"/>
    <property type="molecule type" value="Genomic_DNA"/>
</dbReference>
<evidence type="ECO:0000313" key="5">
    <source>
        <dbReference type="EMBL" id="CCJ33070.1"/>
    </source>
</evidence>
<protein>
    <submittedName>
        <fullName evidence="5">Alpha-amylase</fullName>
        <ecNumber evidence="5">3.2.1.1</ecNumber>
    </submittedName>
</protein>
<feature type="domain" description="Glycosyl hydrolase family 13 catalytic" evidence="4">
    <location>
        <begin position="41"/>
        <end position="424"/>
    </location>
</feature>
<evidence type="ECO:0000256" key="1">
    <source>
        <dbReference type="ARBA" id="ARBA00008061"/>
    </source>
</evidence>
<dbReference type="Proteomes" id="UP000007652">
    <property type="component" value="Unassembled WGS sequence"/>
</dbReference>
<dbReference type="InterPro" id="IPR017853">
    <property type="entry name" value="GH"/>
</dbReference>
<sequence length="510" mass="59080">MKGIRGKISIIFFIIVLLFNFSSCSKKSVERTKQDGMVFYEVFVRAFYDSDGDGIGDLKGLTQKLPYIKSLGVNGIWLMPVFKSPSYHGYDVSDYYNINPEYGTNEDFENFINKAHELGIKVILDLVVNHTSSKHPWFLNADSSPKSKYRDYYIWATQDTKLNEPSALGTKQWYNKGSGFYNAIFWSEMPDLNFDNKKVRKEIKKIAKYWLDKGVDGFRLDAAMHIYPPNRVQDTLNWWKEFGDYCRSIKKDVYLVGEVWSSERAIAPYLKYLDSCFNFKLAEGIIDAVIKGDSSKLQYNLPFIYDEYKNSYKDYVDAPFLTNHDMDRVMSKIDDVNKMKLAASILLTMPGNPFIYYGEEIGMKGEKPDEYIREPFKWGKEYVPGQTKWIDSEYNVGDYAPSVEEQDNDPKSLLNFYRDMIKFRLGNDILSKGDITIIETQPEILAYYRAINNDKLFIVHNLTGNLVNTELKLDQNDKLKGETLKGDGIVRIEDNKIKINLKPYSTVIIK</sequence>
<dbReference type="Gene3D" id="2.60.40.1180">
    <property type="entry name" value="Golgi alpha-mannosidase II"/>
    <property type="match status" value="1"/>
</dbReference>
<organism evidence="5 6">
    <name type="scientific">Caloramator australicus RC3</name>
    <dbReference type="NCBI Taxonomy" id="857293"/>
    <lineage>
        <taxon>Bacteria</taxon>
        <taxon>Bacillati</taxon>
        <taxon>Bacillota</taxon>
        <taxon>Clostridia</taxon>
        <taxon>Eubacteriales</taxon>
        <taxon>Clostridiaceae</taxon>
        <taxon>Caloramator</taxon>
    </lineage>
</organism>
<dbReference type="Pfam" id="PF00128">
    <property type="entry name" value="Alpha-amylase"/>
    <property type="match status" value="1"/>
</dbReference>
<dbReference type="SMART" id="SM00642">
    <property type="entry name" value="Aamy"/>
    <property type="match status" value="1"/>
</dbReference>
<dbReference type="eggNOG" id="COG0366">
    <property type="taxonomic scope" value="Bacteria"/>
</dbReference>
<dbReference type="RefSeq" id="WP_008908344.1">
    <property type="nucleotide sequence ID" value="NZ_CAKP01000051.1"/>
</dbReference>
<name>I7LG78_9CLOT</name>
<dbReference type="SUPFAM" id="SSF51445">
    <property type="entry name" value="(Trans)glycosidases"/>
    <property type="match status" value="1"/>
</dbReference>
<accession>I7LG78</accession>
<dbReference type="InterPro" id="IPR006047">
    <property type="entry name" value="GH13_cat_dom"/>
</dbReference>
<dbReference type="GO" id="GO:0009313">
    <property type="term" value="P:oligosaccharide catabolic process"/>
    <property type="evidence" value="ECO:0007669"/>
    <property type="project" value="TreeGrafter"/>
</dbReference>